<protein>
    <recommendedName>
        <fullName evidence="1">HTH cro/C1-type domain-containing protein</fullName>
    </recommendedName>
</protein>
<dbReference type="InterPro" id="IPR001387">
    <property type="entry name" value="Cro/C1-type_HTH"/>
</dbReference>
<proteinExistence type="predicted"/>
<evidence type="ECO:0000313" key="3">
    <source>
        <dbReference type="Proteomes" id="UP001064971"/>
    </source>
</evidence>
<dbReference type="Gene3D" id="1.10.260.40">
    <property type="entry name" value="lambda repressor-like DNA-binding domains"/>
    <property type="match status" value="1"/>
</dbReference>
<dbReference type="EMBL" id="AP026560">
    <property type="protein sequence ID" value="BDP40465.1"/>
    <property type="molecule type" value="Genomic_DNA"/>
</dbReference>
<dbReference type="SMART" id="SM00530">
    <property type="entry name" value="HTH_XRE"/>
    <property type="match status" value="1"/>
</dbReference>
<gene>
    <name evidence="2" type="ORF">DAETH_04340</name>
</gene>
<organism evidence="2 3">
    <name type="scientific">Deinococcus aetherius</name>
    <dbReference type="NCBI Taxonomy" id="200252"/>
    <lineage>
        <taxon>Bacteria</taxon>
        <taxon>Thermotogati</taxon>
        <taxon>Deinococcota</taxon>
        <taxon>Deinococci</taxon>
        <taxon>Deinococcales</taxon>
        <taxon>Deinococcaceae</taxon>
        <taxon>Deinococcus</taxon>
    </lineage>
</organism>
<dbReference type="InterPro" id="IPR010982">
    <property type="entry name" value="Lambda_DNA-bd_dom_sf"/>
</dbReference>
<dbReference type="RefSeq" id="WP_264776314.1">
    <property type="nucleotide sequence ID" value="NZ_AP026560.1"/>
</dbReference>
<dbReference type="CDD" id="cd00093">
    <property type="entry name" value="HTH_XRE"/>
    <property type="match status" value="1"/>
</dbReference>
<dbReference type="Proteomes" id="UP001064971">
    <property type="component" value="Chromosome"/>
</dbReference>
<evidence type="ECO:0000259" key="1">
    <source>
        <dbReference type="PROSITE" id="PS50943"/>
    </source>
</evidence>
<dbReference type="Pfam" id="PF13443">
    <property type="entry name" value="HTH_26"/>
    <property type="match status" value="1"/>
</dbReference>
<keyword evidence="3" id="KW-1185">Reference proteome</keyword>
<sequence>MPDTPMTHTFPSREGVTVILHDVPTTLDAESGEVIGFRLSVSRAIAHLVQDAARDQAPGATVERRYEARPELALPTPDPVSLELRRVLRERGLTGAEIAERLGIKPPLVSRWLSPDYHQHGMETLRRIADALDMDVEVRFKPRERKEAS</sequence>
<evidence type="ECO:0000313" key="2">
    <source>
        <dbReference type="EMBL" id="BDP40465.1"/>
    </source>
</evidence>
<dbReference type="PROSITE" id="PS50943">
    <property type="entry name" value="HTH_CROC1"/>
    <property type="match status" value="1"/>
</dbReference>
<dbReference type="SUPFAM" id="SSF47413">
    <property type="entry name" value="lambda repressor-like DNA-binding domains"/>
    <property type="match status" value="1"/>
</dbReference>
<feature type="domain" description="HTH cro/C1-type" evidence="1">
    <location>
        <begin position="84"/>
        <end position="139"/>
    </location>
</feature>
<reference evidence="2" key="1">
    <citation type="submission" date="2022-07" db="EMBL/GenBank/DDBJ databases">
        <title>Complete Genome Sequence of the Radioresistant Bacterium Deinococcus aetherius ST0316, Isolated from the Air Dust collected in Lower Stratosphere above Japan.</title>
        <authorList>
            <person name="Satoh K."/>
            <person name="Hagiwara K."/>
            <person name="Katsumata K."/>
            <person name="Kubo A."/>
            <person name="Yokobori S."/>
            <person name="Yamagishi A."/>
            <person name="Oono Y."/>
            <person name="Narumi I."/>
        </authorList>
    </citation>
    <scope>NUCLEOTIDE SEQUENCE</scope>
    <source>
        <strain evidence="2">ST0316</strain>
    </source>
</reference>
<accession>A0ABM8A9S9</accession>
<name>A0ABM8A9S9_9DEIO</name>